<dbReference type="InterPro" id="IPR042243">
    <property type="entry name" value="HypD_1"/>
</dbReference>
<dbReference type="PANTHER" id="PTHR30149:SF0">
    <property type="entry name" value="HYDROGENASE MATURATION FACTOR HYPD"/>
    <property type="match status" value="1"/>
</dbReference>
<evidence type="ECO:0000313" key="6">
    <source>
        <dbReference type="Proteomes" id="UP000272778"/>
    </source>
</evidence>
<dbReference type="EMBL" id="RQIS01000006">
    <property type="protein sequence ID" value="RQH07060.1"/>
    <property type="molecule type" value="Genomic_DNA"/>
</dbReference>
<dbReference type="PIRSF" id="PIRSF005622">
    <property type="entry name" value="Hydrgn_mat_hypD"/>
    <property type="match status" value="1"/>
</dbReference>
<dbReference type="NCBIfam" id="TIGR00075">
    <property type="entry name" value="hypD"/>
    <property type="match status" value="1"/>
</dbReference>
<dbReference type="GO" id="GO:0005506">
    <property type="term" value="F:iron ion binding"/>
    <property type="evidence" value="ECO:0007669"/>
    <property type="project" value="TreeGrafter"/>
</dbReference>
<organism evidence="5 6">
    <name type="scientific">Paraburkholderia dinghuensis</name>
    <dbReference type="NCBI Taxonomy" id="2305225"/>
    <lineage>
        <taxon>Bacteria</taxon>
        <taxon>Pseudomonadati</taxon>
        <taxon>Pseudomonadota</taxon>
        <taxon>Betaproteobacteria</taxon>
        <taxon>Burkholderiales</taxon>
        <taxon>Burkholderiaceae</taxon>
        <taxon>Paraburkholderia</taxon>
    </lineage>
</organism>
<name>A0A3N6PXF8_9BURK</name>
<dbReference type="AlphaFoldDB" id="A0A3N6PXF8"/>
<reference evidence="5 6" key="1">
    <citation type="submission" date="2018-11" db="EMBL/GenBank/DDBJ databases">
        <title>Paraburkholderia sp. DHOA04, isolated from soil.</title>
        <authorList>
            <person name="Gao Z.-H."/>
            <person name="Qiu L.-H."/>
            <person name="Fu J.-C."/>
        </authorList>
    </citation>
    <scope>NUCLEOTIDE SEQUENCE [LARGE SCALE GENOMIC DNA]</scope>
    <source>
        <strain evidence="5 6">DHOA04</strain>
    </source>
</reference>
<dbReference type="InterPro" id="IPR042244">
    <property type="entry name" value="HypD_2_sf"/>
</dbReference>
<evidence type="ECO:0000256" key="1">
    <source>
        <dbReference type="ARBA" id="ARBA00007888"/>
    </source>
</evidence>
<protein>
    <recommendedName>
        <fullName evidence="4">Hydrogenase maturation factor</fullName>
    </recommendedName>
</protein>
<dbReference type="GO" id="GO:0051539">
    <property type="term" value="F:4 iron, 4 sulfur cluster binding"/>
    <property type="evidence" value="ECO:0007669"/>
    <property type="project" value="TreeGrafter"/>
</dbReference>
<comment type="similarity">
    <text evidence="1 4">Belongs to the HypD family.</text>
</comment>
<dbReference type="InterPro" id="IPR002780">
    <property type="entry name" value="Hyd_form_HypD"/>
</dbReference>
<dbReference type="GO" id="GO:0070025">
    <property type="term" value="F:carbon monoxide binding"/>
    <property type="evidence" value="ECO:0007669"/>
    <property type="project" value="TreeGrafter"/>
</dbReference>
<dbReference type="PANTHER" id="PTHR30149">
    <property type="entry name" value="HYDROGENASE PROTEIN ASSEMBLY PROTEIN HYPD"/>
    <property type="match status" value="1"/>
</dbReference>
<dbReference type="Proteomes" id="UP000272778">
    <property type="component" value="Unassembled WGS sequence"/>
</dbReference>
<accession>A0A3N6PXF8</accession>
<dbReference type="Pfam" id="PF01924">
    <property type="entry name" value="HypD"/>
    <property type="match status" value="1"/>
</dbReference>
<dbReference type="GO" id="GO:0051604">
    <property type="term" value="P:protein maturation"/>
    <property type="evidence" value="ECO:0007669"/>
    <property type="project" value="TreeGrafter"/>
</dbReference>
<proteinExistence type="inferred from homology"/>
<dbReference type="OrthoDB" id="9770424at2"/>
<dbReference type="RefSeq" id="WP_124150952.1">
    <property type="nucleotide sequence ID" value="NZ_RQIS01000006.1"/>
</dbReference>
<keyword evidence="6" id="KW-1185">Reference proteome</keyword>
<evidence type="ECO:0000256" key="4">
    <source>
        <dbReference type="PIRNR" id="PIRNR005622"/>
    </source>
</evidence>
<evidence type="ECO:0000256" key="3">
    <source>
        <dbReference type="ARBA" id="ARBA00023004"/>
    </source>
</evidence>
<comment type="caution">
    <text evidence="5">The sequence shown here is derived from an EMBL/GenBank/DDBJ whole genome shotgun (WGS) entry which is preliminary data.</text>
</comment>
<evidence type="ECO:0000256" key="2">
    <source>
        <dbReference type="ARBA" id="ARBA00022723"/>
    </source>
</evidence>
<gene>
    <name evidence="5" type="primary">hypD</name>
    <name evidence="5" type="ORF">D1Y85_10340</name>
</gene>
<keyword evidence="3" id="KW-0408">Iron</keyword>
<keyword evidence="2" id="KW-0479">Metal-binding</keyword>
<evidence type="ECO:0000313" key="5">
    <source>
        <dbReference type="EMBL" id="RQH07060.1"/>
    </source>
</evidence>
<dbReference type="Gene3D" id="3.40.50.11750">
    <property type="entry name" value="HypD, alpha/beta domain 1"/>
    <property type="match status" value="2"/>
</dbReference>
<dbReference type="Gene3D" id="6.10.20.100">
    <property type="match status" value="1"/>
</dbReference>
<sequence length="378" mass="40683">MKYVDDFRNGELARKIAARIHAAAVPGRRYRLMEFCGGHTHAIARYGLTALLPPGIELIHGPGCPVCVLPVARIDSAIELALEHRVTLCTYGDLLRVPASRRMSLYKARAAGADVRLVYSSADALALARAMPQQQVVFVGIGFETTTPPTAVALLAAQAERLDNFSVFSNHVLTPAAMRHLLADGDANLDGFIGPSHVSTIIGTAPYRAIAHDYRKPVVVTGFEPLDVLQAVLMLVTQINEGRADTENQFTRAVTEVGNLKAQAIVAQTFELRDEFEWRGLGLVPGSALAIRAPFARWDAEKRFQLSANPVADVKACQCGQILRGRCKPTDCKVFGTACTPATPLGACMVSSEGACAAHYQYARFNDVDASVATGSTH</sequence>